<feature type="domain" description="Fibronectin type-III" evidence="4">
    <location>
        <begin position="331"/>
        <end position="425"/>
    </location>
</feature>
<dbReference type="PROSITE" id="PS50853">
    <property type="entry name" value="FN3"/>
    <property type="match status" value="3"/>
</dbReference>
<proteinExistence type="predicted"/>
<dbReference type="SUPFAM" id="SSF49265">
    <property type="entry name" value="Fibronectin type III"/>
    <property type="match status" value="2"/>
</dbReference>
<feature type="domain" description="Fibronectin type-III" evidence="4">
    <location>
        <begin position="141"/>
        <end position="233"/>
    </location>
</feature>
<keyword evidence="1" id="KW-0677">Repeat</keyword>
<evidence type="ECO:0000313" key="5">
    <source>
        <dbReference type="Ensembl" id="ENSCVAP00000015360.1"/>
    </source>
</evidence>
<evidence type="ECO:0000313" key="6">
    <source>
        <dbReference type="Proteomes" id="UP000265020"/>
    </source>
</evidence>
<dbReference type="OMA" id="SCQGIFN"/>
<dbReference type="Ensembl" id="ENSCVAT00000023431.1">
    <property type="protein sequence ID" value="ENSCVAP00000015360.1"/>
    <property type="gene ID" value="ENSCVAG00000018234.1"/>
</dbReference>
<dbReference type="AlphaFoldDB" id="A0A3Q2G134"/>
<dbReference type="Ensembl" id="ENSCVAT00000023442.1">
    <property type="protein sequence ID" value="ENSCVAP00000015378.1"/>
    <property type="gene ID" value="ENSCVAG00000018234.1"/>
</dbReference>
<feature type="chain" id="PRO_5044598157" evidence="3">
    <location>
        <begin position="24"/>
        <end position="739"/>
    </location>
</feature>
<evidence type="ECO:0000256" key="1">
    <source>
        <dbReference type="ARBA" id="ARBA00022737"/>
    </source>
</evidence>
<dbReference type="PANTHER" id="PTHR46708:SF2">
    <property type="entry name" value="FIBRONECTIN TYPE-III DOMAIN-CONTAINING PROTEIN"/>
    <property type="match status" value="1"/>
</dbReference>
<keyword evidence="3" id="KW-0732">Signal</keyword>
<dbReference type="InterPro" id="IPR050991">
    <property type="entry name" value="ECM_Regulatory_Proteins"/>
</dbReference>
<keyword evidence="2" id="KW-0812">Transmembrane</keyword>
<keyword evidence="2" id="KW-0472">Membrane</keyword>
<evidence type="ECO:0000256" key="2">
    <source>
        <dbReference type="SAM" id="Phobius"/>
    </source>
</evidence>
<evidence type="ECO:0000259" key="4">
    <source>
        <dbReference type="PROSITE" id="PS50853"/>
    </source>
</evidence>
<evidence type="ECO:0000256" key="3">
    <source>
        <dbReference type="SAM" id="SignalP"/>
    </source>
</evidence>
<sequence>MDLSSLRLLLALWALMSRQAVVSLEITVEESELKLCESERMCVTNLKDCNGPPASSPQKSLNMSCLYQISPDETRSVTCSWSDEPGAEASLQLSRSGKIYSCIFSPSSIFNVTTRIKSLRTGEVVWSQPQPLDLSKIAKYPPPAVTLIHQTDDSLVVSWKSDTDKGTYRLRYKSRDSSTWTEVSDQIPIKEVQNYTIKNLLPFMVYKVSVAYHRGYGLWSDWSSEATGRTLDRVPSKPAGICYRVKREAARLTGLQLIWMASDPGEAEGRVLGYNVSINSVKQDQNGTEMMALPVEKEGNYSVAVQAFNTAGFGPAALLQINTQAQNPLLSVRNLSIYSRSPERKELQVQWTSPSAPVCSHVAVQWHSEQNPSTTRSILVDCNSSSTVIRDLDPDEFYQVSVFPAYQQQCGPPQSLEANLELGALMKPIDLKVVSVSKTSVTVMWEWQKAKADDVAEYKVMLRRDTDQQGPSVSLWPDLHQHIFSSLTPNTEYSLILSVDGDLRDITTVKTQFDEAVVVAPLVPLLLLIISAMICFLLFRTLYNLYFFPPICNPNRSMVGQWLLNPNREKCAQKTFLDISDFKVKDFLGDSHLILVTPEERLSSSEDLREKTSLQSMGKLSVFTSTDKLDFTDVPGTDPTTGQGFDIQPIKQQQLDSLQSVFTSKDANIWSPHREEAIYPTSHHGGPFPVFPISSWRQLVSESEELEGFLEVEYITNNCFRAESTAGEETSDICPNTAP</sequence>
<dbReference type="InterPro" id="IPR013783">
    <property type="entry name" value="Ig-like_fold"/>
</dbReference>
<reference evidence="5" key="1">
    <citation type="submission" date="2025-05" db="UniProtKB">
        <authorList>
            <consortium name="Ensembl"/>
        </authorList>
    </citation>
    <scope>IDENTIFICATION</scope>
</reference>
<dbReference type="GeneTree" id="ENSGT00940000155603"/>
<dbReference type="CDD" id="cd00063">
    <property type="entry name" value="FN3"/>
    <property type="match status" value="3"/>
</dbReference>
<organism evidence="5 6">
    <name type="scientific">Cyprinodon variegatus</name>
    <name type="common">Sheepshead minnow</name>
    <dbReference type="NCBI Taxonomy" id="28743"/>
    <lineage>
        <taxon>Eukaryota</taxon>
        <taxon>Metazoa</taxon>
        <taxon>Chordata</taxon>
        <taxon>Craniata</taxon>
        <taxon>Vertebrata</taxon>
        <taxon>Euteleostomi</taxon>
        <taxon>Actinopterygii</taxon>
        <taxon>Neopterygii</taxon>
        <taxon>Teleostei</taxon>
        <taxon>Neoteleostei</taxon>
        <taxon>Acanthomorphata</taxon>
        <taxon>Ovalentaria</taxon>
        <taxon>Atherinomorphae</taxon>
        <taxon>Cyprinodontiformes</taxon>
        <taxon>Cyprinodontidae</taxon>
        <taxon>Cyprinodon</taxon>
    </lineage>
</organism>
<dbReference type="InterPro" id="IPR036116">
    <property type="entry name" value="FN3_sf"/>
</dbReference>
<dbReference type="PANTHER" id="PTHR46708">
    <property type="entry name" value="TENASCIN"/>
    <property type="match status" value="1"/>
</dbReference>
<name>A0A3Q2G134_CYPVA</name>
<feature type="domain" description="Fibronectin type-III" evidence="4">
    <location>
        <begin position="427"/>
        <end position="514"/>
    </location>
</feature>
<dbReference type="Pfam" id="PF00041">
    <property type="entry name" value="fn3"/>
    <property type="match status" value="2"/>
</dbReference>
<dbReference type="Proteomes" id="UP000265020">
    <property type="component" value="Unassembled WGS sequence"/>
</dbReference>
<feature type="transmembrane region" description="Helical" evidence="2">
    <location>
        <begin position="516"/>
        <end position="539"/>
    </location>
</feature>
<dbReference type="InterPro" id="IPR003961">
    <property type="entry name" value="FN3_dom"/>
</dbReference>
<accession>A0A3Q2G134</accession>
<keyword evidence="2" id="KW-1133">Transmembrane helix</keyword>
<dbReference type="STRING" id="28743.ENSCVAP00000015360"/>
<feature type="signal peptide" evidence="3">
    <location>
        <begin position="1"/>
        <end position="23"/>
    </location>
</feature>
<dbReference type="Gene3D" id="2.60.40.10">
    <property type="entry name" value="Immunoglobulins"/>
    <property type="match status" value="4"/>
</dbReference>
<dbReference type="SMART" id="SM00060">
    <property type="entry name" value="FN3"/>
    <property type="match status" value="4"/>
</dbReference>
<protein>
    <submittedName>
        <fullName evidence="5">Interleukin-6 receptor subunit beta-like</fullName>
    </submittedName>
</protein>
<keyword evidence="6" id="KW-1185">Reference proteome</keyword>